<dbReference type="PANTHER" id="PTHR44229">
    <property type="entry name" value="15-HYDROXYPROSTAGLANDIN DEHYDROGENASE [NAD(+)]"/>
    <property type="match status" value="1"/>
</dbReference>
<proteinExistence type="inferred from homology"/>
<evidence type="ECO:0000313" key="5">
    <source>
        <dbReference type="Proteomes" id="UP001268819"/>
    </source>
</evidence>
<dbReference type="InterPro" id="IPR036291">
    <property type="entry name" value="NAD(P)-bd_dom_sf"/>
</dbReference>
<evidence type="ECO:0000256" key="3">
    <source>
        <dbReference type="RuleBase" id="RU000363"/>
    </source>
</evidence>
<dbReference type="EMBL" id="JAVDSG010000001">
    <property type="protein sequence ID" value="MDR6593452.1"/>
    <property type="molecule type" value="Genomic_DNA"/>
</dbReference>
<keyword evidence="2" id="KW-0560">Oxidoreductase</keyword>
<organism evidence="4 5">
    <name type="scientific">Saccharothrix longispora</name>
    <dbReference type="NCBI Taxonomy" id="33920"/>
    <lineage>
        <taxon>Bacteria</taxon>
        <taxon>Bacillati</taxon>
        <taxon>Actinomycetota</taxon>
        <taxon>Actinomycetes</taxon>
        <taxon>Pseudonocardiales</taxon>
        <taxon>Pseudonocardiaceae</taxon>
        <taxon>Saccharothrix</taxon>
    </lineage>
</organism>
<keyword evidence="5" id="KW-1185">Reference proteome</keyword>
<dbReference type="PROSITE" id="PS00061">
    <property type="entry name" value="ADH_SHORT"/>
    <property type="match status" value="1"/>
</dbReference>
<comment type="caution">
    <text evidence="4">The sequence shown here is derived from an EMBL/GenBank/DDBJ whole genome shotgun (WGS) entry which is preliminary data.</text>
</comment>
<evidence type="ECO:0000313" key="4">
    <source>
        <dbReference type="EMBL" id="MDR6593452.1"/>
    </source>
</evidence>
<sequence length="249" mass="25139">MNDEAYRDKVALVTGAAHGIGAAVARRLAGGGARVVVADLDAEAGAAVADEIGGLFVPCDVRAAGDSAAAVEAAVEEFGGLDIACLNAGVVTGGDGGFDVEHYREVFAVNVDGVVYGVQAALPALRARGGGRIVAVASLAGLVPVPFDPFYGASKAAVVNYVRSLAPLIAHEGIRLNAFCPSFTDTTAIDGFRGFIRDAGLPVMEVATVVDAVESVLASPGTGEAWYVQSGRPSEPMAFASPPDPVPTA</sequence>
<reference evidence="4 5" key="1">
    <citation type="submission" date="2023-07" db="EMBL/GenBank/DDBJ databases">
        <title>Sequencing the genomes of 1000 actinobacteria strains.</title>
        <authorList>
            <person name="Klenk H.-P."/>
        </authorList>
    </citation>
    <scope>NUCLEOTIDE SEQUENCE [LARGE SCALE GENOMIC DNA]</scope>
    <source>
        <strain evidence="4 5">DSM 43749</strain>
    </source>
</reference>
<dbReference type="SUPFAM" id="SSF51735">
    <property type="entry name" value="NAD(P)-binding Rossmann-fold domains"/>
    <property type="match status" value="1"/>
</dbReference>
<dbReference type="RefSeq" id="WP_310306179.1">
    <property type="nucleotide sequence ID" value="NZ_BAAAXB010000001.1"/>
</dbReference>
<dbReference type="PRINTS" id="PR00080">
    <property type="entry name" value="SDRFAMILY"/>
</dbReference>
<protein>
    <submittedName>
        <fullName evidence="4">NAD(P)-dependent dehydrogenase (Short-subunit alcohol dehydrogenase family)</fullName>
    </submittedName>
</protein>
<dbReference type="PRINTS" id="PR00081">
    <property type="entry name" value="GDHRDH"/>
</dbReference>
<dbReference type="Pfam" id="PF00106">
    <property type="entry name" value="adh_short"/>
    <property type="match status" value="1"/>
</dbReference>
<accession>A0ABU1PS31</accession>
<dbReference type="PANTHER" id="PTHR44229:SF4">
    <property type="entry name" value="15-HYDROXYPROSTAGLANDIN DEHYDROGENASE [NAD(+)]"/>
    <property type="match status" value="1"/>
</dbReference>
<name>A0ABU1PS31_9PSEU</name>
<evidence type="ECO:0000256" key="1">
    <source>
        <dbReference type="ARBA" id="ARBA00006484"/>
    </source>
</evidence>
<gene>
    <name evidence="4" type="ORF">J2S66_001836</name>
</gene>
<dbReference type="InterPro" id="IPR020904">
    <property type="entry name" value="Sc_DH/Rdtase_CS"/>
</dbReference>
<evidence type="ECO:0000256" key="2">
    <source>
        <dbReference type="ARBA" id="ARBA00023002"/>
    </source>
</evidence>
<dbReference type="InterPro" id="IPR002347">
    <property type="entry name" value="SDR_fam"/>
</dbReference>
<dbReference type="Gene3D" id="3.40.50.720">
    <property type="entry name" value="NAD(P)-binding Rossmann-like Domain"/>
    <property type="match status" value="1"/>
</dbReference>
<dbReference type="Proteomes" id="UP001268819">
    <property type="component" value="Unassembled WGS sequence"/>
</dbReference>
<comment type="similarity">
    <text evidence="1 3">Belongs to the short-chain dehydrogenases/reductases (SDR) family.</text>
</comment>